<evidence type="ECO:0000259" key="2">
    <source>
        <dbReference type="PROSITE" id="PS50910"/>
    </source>
</evidence>
<reference evidence="3 4" key="1">
    <citation type="submission" date="2016-08" db="EMBL/GenBank/DDBJ databases">
        <title>Analysis of Carbohydrate Active Enzymes in Thermogemmatispora T81 Reveals Carbohydrate Degradation Ability.</title>
        <authorList>
            <person name="Tomazini A."/>
            <person name="Lal S."/>
            <person name="Stott M."/>
            <person name="Henrissat B."/>
            <person name="Polikarpov I."/>
            <person name="Sparling R."/>
            <person name="Levin D.B."/>
        </authorList>
    </citation>
    <scope>NUCLEOTIDE SEQUENCE [LARGE SCALE GENOMIC DNA]</scope>
    <source>
        <strain evidence="3 4">T81</strain>
    </source>
</reference>
<evidence type="ECO:0000313" key="4">
    <source>
        <dbReference type="Proteomes" id="UP000248706"/>
    </source>
</evidence>
<dbReference type="EMBL" id="MCIF01000002">
    <property type="protein sequence ID" value="RAQ96167.1"/>
    <property type="molecule type" value="Genomic_DNA"/>
</dbReference>
<dbReference type="Proteomes" id="UP000248706">
    <property type="component" value="Unassembled WGS sequence"/>
</dbReference>
<accession>A0A328VF43</accession>
<dbReference type="RefSeq" id="WP_112429518.1">
    <property type="nucleotide sequence ID" value="NZ_MCIF01000002.1"/>
</dbReference>
<feature type="domain" description="HEPN" evidence="2">
    <location>
        <begin position="88"/>
        <end position="196"/>
    </location>
</feature>
<dbReference type="InterPro" id="IPR007842">
    <property type="entry name" value="HEPN_dom"/>
</dbReference>
<sequence length="208" mass="22679">MSERHTAGDAPQPHEHEEDLERLLLEGVSSQQPEQAPPSYPREEGSSTSAGGETGRTSERDGAEAEDEEETETTQPGEGDLQGALALFAEAAQDMATAGLELNLGRHFACVDYCNQVAEKAAQAVSLLLFGRRSPYNHDLRALGERVGAPAEILHDMEALTPFHPETFYADTPPEEADEVISASEANDHVQRARRVLRWARGRIFTSA</sequence>
<name>A0A328VF43_9CHLR</name>
<dbReference type="AlphaFoldDB" id="A0A328VF43"/>
<dbReference type="OrthoDB" id="157144at2"/>
<dbReference type="PROSITE" id="PS50910">
    <property type="entry name" value="HEPN"/>
    <property type="match status" value="1"/>
</dbReference>
<dbReference type="Pfam" id="PF05168">
    <property type="entry name" value="HEPN"/>
    <property type="match status" value="1"/>
</dbReference>
<organism evidence="3 4">
    <name type="scientific">Thermogemmatispora tikiterensis</name>
    <dbReference type="NCBI Taxonomy" id="1825093"/>
    <lineage>
        <taxon>Bacteria</taxon>
        <taxon>Bacillati</taxon>
        <taxon>Chloroflexota</taxon>
        <taxon>Ktedonobacteria</taxon>
        <taxon>Thermogemmatisporales</taxon>
        <taxon>Thermogemmatisporaceae</taxon>
        <taxon>Thermogemmatispora</taxon>
    </lineage>
</organism>
<gene>
    <name evidence="3" type="ORF">A4R35_11540</name>
</gene>
<protein>
    <recommendedName>
        <fullName evidence="2">HEPN domain-containing protein</fullName>
    </recommendedName>
</protein>
<dbReference type="SUPFAM" id="SSF81593">
    <property type="entry name" value="Nucleotidyltransferase substrate binding subunit/domain"/>
    <property type="match status" value="1"/>
</dbReference>
<proteinExistence type="predicted"/>
<feature type="compositionally biased region" description="Basic and acidic residues" evidence="1">
    <location>
        <begin position="1"/>
        <end position="24"/>
    </location>
</feature>
<keyword evidence="4" id="KW-1185">Reference proteome</keyword>
<comment type="caution">
    <text evidence="3">The sequence shown here is derived from an EMBL/GenBank/DDBJ whole genome shotgun (WGS) entry which is preliminary data.</text>
</comment>
<dbReference type="Gene3D" id="1.20.120.330">
    <property type="entry name" value="Nucleotidyltransferases domain 2"/>
    <property type="match status" value="1"/>
</dbReference>
<evidence type="ECO:0000313" key="3">
    <source>
        <dbReference type="EMBL" id="RAQ96167.1"/>
    </source>
</evidence>
<evidence type="ECO:0000256" key="1">
    <source>
        <dbReference type="SAM" id="MobiDB-lite"/>
    </source>
</evidence>
<feature type="region of interest" description="Disordered" evidence="1">
    <location>
        <begin position="1"/>
        <end position="79"/>
    </location>
</feature>